<protein>
    <recommendedName>
        <fullName evidence="2">peptidylprolyl isomerase</fullName>
        <ecNumber evidence="2">5.2.1.8</ecNumber>
    </recommendedName>
</protein>
<gene>
    <name evidence="6" type="ORF">ACFO6X_09735</name>
</gene>
<dbReference type="Gene3D" id="2.40.100.10">
    <property type="entry name" value="Cyclophilin-like"/>
    <property type="match status" value="1"/>
</dbReference>
<dbReference type="EC" id="5.2.1.8" evidence="2"/>
<evidence type="ECO:0000256" key="1">
    <source>
        <dbReference type="ARBA" id="ARBA00007365"/>
    </source>
</evidence>
<dbReference type="GO" id="GO:0003755">
    <property type="term" value="F:peptidyl-prolyl cis-trans isomerase activity"/>
    <property type="evidence" value="ECO:0007669"/>
    <property type="project" value="UniProtKB-EC"/>
</dbReference>
<dbReference type="PROSITE" id="PS50072">
    <property type="entry name" value="CSA_PPIASE_2"/>
    <property type="match status" value="1"/>
</dbReference>
<dbReference type="Proteomes" id="UP001596001">
    <property type="component" value="Unassembled WGS sequence"/>
</dbReference>
<keyword evidence="4 6" id="KW-0413">Isomerase</keyword>
<evidence type="ECO:0000256" key="2">
    <source>
        <dbReference type="ARBA" id="ARBA00013194"/>
    </source>
</evidence>
<evidence type="ECO:0000256" key="3">
    <source>
        <dbReference type="ARBA" id="ARBA00023110"/>
    </source>
</evidence>
<dbReference type="InterPro" id="IPR020892">
    <property type="entry name" value="Cyclophilin-type_PPIase_CS"/>
</dbReference>
<keyword evidence="7" id="KW-1185">Reference proteome</keyword>
<dbReference type="InterPro" id="IPR002130">
    <property type="entry name" value="Cyclophilin-type_PPIase_dom"/>
</dbReference>
<evidence type="ECO:0000259" key="5">
    <source>
        <dbReference type="PROSITE" id="PS50072"/>
    </source>
</evidence>
<name>A0ABV9QFY9_9BURK</name>
<evidence type="ECO:0000313" key="6">
    <source>
        <dbReference type="EMBL" id="MFC4789257.1"/>
    </source>
</evidence>
<dbReference type="SUPFAM" id="SSF50891">
    <property type="entry name" value="Cyclophilin-like"/>
    <property type="match status" value="1"/>
</dbReference>
<accession>A0ABV9QFY9</accession>
<dbReference type="Pfam" id="PF00160">
    <property type="entry name" value="Pro_isomerase"/>
    <property type="match status" value="1"/>
</dbReference>
<organism evidence="6 7">
    <name type="scientific">Giesbergeria sinuosa</name>
    <dbReference type="NCBI Taxonomy" id="80883"/>
    <lineage>
        <taxon>Bacteria</taxon>
        <taxon>Pseudomonadati</taxon>
        <taxon>Pseudomonadota</taxon>
        <taxon>Betaproteobacteria</taxon>
        <taxon>Burkholderiales</taxon>
        <taxon>Comamonadaceae</taxon>
        <taxon>Giesbergeria</taxon>
    </lineage>
</organism>
<reference evidence="7" key="1">
    <citation type="journal article" date="2019" name="Int. J. Syst. Evol. Microbiol.">
        <title>The Global Catalogue of Microorganisms (GCM) 10K type strain sequencing project: providing services to taxonomists for standard genome sequencing and annotation.</title>
        <authorList>
            <consortium name="The Broad Institute Genomics Platform"/>
            <consortium name="The Broad Institute Genome Sequencing Center for Infectious Disease"/>
            <person name="Wu L."/>
            <person name="Ma J."/>
        </authorList>
    </citation>
    <scope>NUCLEOTIDE SEQUENCE [LARGE SCALE GENOMIC DNA]</scope>
    <source>
        <strain evidence="7">CCUG 49452</strain>
    </source>
</reference>
<keyword evidence="3" id="KW-0697">Rotamase</keyword>
<comment type="caution">
    <text evidence="6">The sequence shown here is derived from an EMBL/GenBank/DDBJ whole genome shotgun (WGS) entry which is preliminary data.</text>
</comment>
<dbReference type="EMBL" id="JBHSHJ010000006">
    <property type="protein sequence ID" value="MFC4789257.1"/>
    <property type="molecule type" value="Genomic_DNA"/>
</dbReference>
<dbReference type="Pfam" id="PF13946">
    <property type="entry name" value="DUF4214"/>
    <property type="match status" value="1"/>
</dbReference>
<dbReference type="InterPro" id="IPR025282">
    <property type="entry name" value="DUF4214"/>
</dbReference>
<dbReference type="PRINTS" id="PR00153">
    <property type="entry name" value="CSAPPISMRASE"/>
</dbReference>
<proteinExistence type="inferred from homology"/>
<dbReference type="PROSITE" id="PS00170">
    <property type="entry name" value="CSA_PPIASE_1"/>
    <property type="match status" value="1"/>
</dbReference>
<evidence type="ECO:0000256" key="4">
    <source>
        <dbReference type="ARBA" id="ARBA00023235"/>
    </source>
</evidence>
<comment type="similarity">
    <text evidence="1">Belongs to the cyclophilin-type PPIase family.</text>
</comment>
<evidence type="ECO:0000313" key="7">
    <source>
        <dbReference type="Proteomes" id="UP001596001"/>
    </source>
</evidence>
<sequence length="367" mass="38961">MTTSTPPQVLINTSYGPFTIELYPTEAPATVANFLAYVDANFYDGTLFHRVIDQFVVQGGGMNRSLQFKTTREPIALESNNGLENDRGTIAMARTLAPDSATSQFFINTVDNAGLNYQSADKPGYAVFGKVIDGMDVIDAIENTQTANFTLNGASYQNFPYPYLLSIYGADRYTPAATLTPTSHTLGSNAYGVAIANYSGNRLDYGVKLNTNKTLTVTQIDGLHSSETVTDAGRLHFADGQYAYDLNGNAGKTALLINAAAGLNALTPTVVGVGLDLFDQGLSLQEVAQVVVNTGVFNNVSHSDFVKAVYKNVVGSAPDATAQATFTTMLDNGEVTQAQMLALAANTDLNASTVNLVGLAHIGLAYL</sequence>
<dbReference type="InterPro" id="IPR029000">
    <property type="entry name" value="Cyclophilin-like_dom_sf"/>
</dbReference>
<dbReference type="RefSeq" id="WP_382432461.1">
    <property type="nucleotide sequence ID" value="NZ_JBHSHJ010000006.1"/>
</dbReference>
<dbReference type="PANTHER" id="PTHR43246">
    <property type="entry name" value="PEPTIDYL-PROLYL CIS-TRANS ISOMERASE CYP38, CHLOROPLASTIC"/>
    <property type="match status" value="1"/>
</dbReference>
<dbReference type="InterPro" id="IPR044665">
    <property type="entry name" value="E_coli_cyclophilin_A-like"/>
</dbReference>
<feature type="domain" description="PPIase cyclophilin-type" evidence="5">
    <location>
        <begin position="12"/>
        <end position="160"/>
    </location>
</feature>